<dbReference type="Proteomes" id="UP000193560">
    <property type="component" value="Unassembled WGS sequence"/>
</dbReference>
<feature type="compositionally biased region" description="Polar residues" evidence="1">
    <location>
        <begin position="222"/>
        <end position="233"/>
    </location>
</feature>
<proteinExistence type="predicted"/>
<dbReference type="EMBL" id="MCGE01000048">
    <property type="protein sequence ID" value="ORZ04782.1"/>
    <property type="molecule type" value="Genomic_DNA"/>
</dbReference>
<feature type="region of interest" description="Disordered" evidence="1">
    <location>
        <begin position="199"/>
        <end position="233"/>
    </location>
</feature>
<name>A0A1X2HY01_9FUNG</name>
<dbReference type="AlphaFoldDB" id="A0A1X2HY01"/>
<feature type="compositionally biased region" description="Basic residues" evidence="1">
    <location>
        <begin position="264"/>
        <end position="273"/>
    </location>
</feature>
<organism evidence="2 3">
    <name type="scientific">Absidia repens</name>
    <dbReference type="NCBI Taxonomy" id="90262"/>
    <lineage>
        <taxon>Eukaryota</taxon>
        <taxon>Fungi</taxon>
        <taxon>Fungi incertae sedis</taxon>
        <taxon>Mucoromycota</taxon>
        <taxon>Mucoromycotina</taxon>
        <taxon>Mucoromycetes</taxon>
        <taxon>Mucorales</taxon>
        <taxon>Cunninghamellaceae</taxon>
        <taxon>Absidia</taxon>
    </lineage>
</organism>
<evidence type="ECO:0000313" key="2">
    <source>
        <dbReference type="EMBL" id="ORZ04782.1"/>
    </source>
</evidence>
<sequence>MKEDTLNYETAMLKLASILKNVQSHRLPELVQNISPMVEICTNPGNTNVPSLKMPPKANTKGRPSLANKKFRTSAISNINRHSKTLVADKLKFAPWDSSSCFIDCIVEFIQRAMLPMVVFEFDADGKAETGVQTEQEITKLVTTWSSYVNANDYVTWITLTNYMVGSWRAFLHKHVGRRKKLQNNNGDKNNSMAISMKTSRPELSHSPSSTPTEPPVRFVSLSPSLSPTAMPNQETPQIQFLSLSSSLSPTAAPVQALSPTPSTKKKNPYKHHHCHQLYNNGNYHLLHDQKISKKTRFSERLEKKCPICDKQRYLKAAVPLARIRVASIGDIIGAKLANPVTRKQLLGNNKNNCNINDIFDGQAYKNTVLYKLYNLSPILITHGTSKAANIPTFLTPLYNELGDLSEHGITVKTDDMPAVQLKEHIVKMDMACTVHPGPHLTI</sequence>
<protein>
    <submittedName>
        <fullName evidence="2">Uncharacterized protein</fullName>
    </submittedName>
</protein>
<feature type="region of interest" description="Disordered" evidence="1">
    <location>
        <begin position="46"/>
        <end position="65"/>
    </location>
</feature>
<evidence type="ECO:0000313" key="3">
    <source>
        <dbReference type="Proteomes" id="UP000193560"/>
    </source>
</evidence>
<reference evidence="2 3" key="1">
    <citation type="submission" date="2016-07" db="EMBL/GenBank/DDBJ databases">
        <title>Pervasive Adenine N6-methylation of Active Genes in Fungi.</title>
        <authorList>
            <consortium name="DOE Joint Genome Institute"/>
            <person name="Mondo S.J."/>
            <person name="Dannebaum R.O."/>
            <person name="Kuo R.C."/>
            <person name="Labutti K."/>
            <person name="Haridas S."/>
            <person name="Kuo A."/>
            <person name="Salamov A."/>
            <person name="Ahrendt S.R."/>
            <person name="Lipzen A."/>
            <person name="Sullivan W."/>
            <person name="Andreopoulos W.B."/>
            <person name="Clum A."/>
            <person name="Lindquist E."/>
            <person name="Daum C."/>
            <person name="Ramamoorthy G.K."/>
            <person name="Gryganskyi A."/>
            <person name="Culley D."/>
            <person name="Magnuson J.K."/>
            <person name="James T.Y."/>
            <person name="O'Malley M.A."/>
            <person name="Stajich J.E."/>
            <person name="Spatafora J.W."/>
            <person name="Visel A."/>
            <person name="Grigoriev I.V."/>
        </authorList>
    </citation>
    <scope>NUCLEOTIDE SEQUENCE [LARGE SCALE GENOMIC DNA]</scope>
    <source>
        <strain evidence="2 3">NRRL 1336</strain>
    </source>
</reference>
<accession>A0A1X2HY01</accession>
<feature type="region of interest" description="Disordered" evidence="1">
    <location>
        <begin position="252"/>
        <end position="273"/>
    </location>
</feature>
<comment type="caution">
    <text evidence="2">The sequence shown here is derived from an EMBL/GenBank/DDBJ whole genome shotgun (WGS) entry which is preliminary data.</text>
</comment>
<gene>
    <name evidence="2" type="ORF">BCR42DRAFT_398570</name>
</gene>
<evidence type="ECO:0000256" key="1">
    <source>
        <dbReference type="SAM" id="MobiDB-lite"/>
    </source>
</evidence>
<keyword evidence="3" id="KW-1185">Reference proteome</keyword>